<evidence type="ECO:0000313" key="3">
    <source>
        <dbReference type="Proteomes" id="UP000478052"/>
    </source>
</evidence>
<reference evidence="2 3" key="1">
    <citation type="submission" date="2019-08" db="EMBL/GenBank/DDBJ databases">
        <title>Whole genome of Aphis craccivora.</title>
        <authorList>
            <person name="Voronova N.V."/>
            <person name="Shulinski R.S."/>
            <person name="Bandarenka Y.V."/>
            <person name="Zhorov D.G."/>
            <person name="Warner D."/>
        </authorList>
    </citation>
    <scope>NUCLEOTIDE SEQUENCE [LARGE SCALE GENOMIC DNA]</scope>
    <source>
        <strain evidence="2">180601</strain>
        <tissue evidence="2">Whole Body</tissue>
    </source>
</reference>
<accession>A0A6G0Z9N1</accession>
<proteinExistence type="predicted"/>
<dbReference type="SUPFAM" id="SSF53098">
    <property type="entry name" value="Ribonuclease H-like"/>
    <property type="match status" value="1"/>
</dbReference>
<dbReference type="InterPro" id="IPR001584">
    <property type="entry name" value="Integrase_cat-core"/>
</dbReference>
<dbReference type="Gene3D" id="3.30.420.10">
    <property type="entry name" value="Ribonuclease H-like superfamily/Ribonuclease H"/>
    <property type="match status" value="1"/>
</dbReference>
<organism evidence="2 3">
    <name type="scientific">Aphis craccivora</name>
    <name type="common">Cowpea aphid</name>
    <dbReference type="NCBI Taxonomy" id="307492"/>
    <lineage>
        <taxon>Eukaryota</taxon>
        <taxon>Metazoa</taxon>
        <taxon>Ecdysozoa</taxon>
        <taxon>Arthropoda</taxon>
        <taxon>Hexapoda</taxon>
        <taxon>Insecta</taxon>
        <taxon>Pterygota</taxon>
        <taxon>Neoptera</taxon>
        <taxon>Paraneoptera</taxon>
        <taxon>Hemiptera</taxon>
        <taxon>Sternorrhyncha</taxon>
        <taxon>Aphidomorpha</taxon>
        <taxon>Aphidoidea</taxon>
        <taxon>Aphididae</taxon>
        <taxon>Aphidini</taxon>
        <taxon>Aphis</taxon>
        <taxon>Aphis</taxon>
    </lineage>
</organism>
<evidence type="ECO:0000259" key="1">
    <source>
        <dbReference type="PROSITE" id="PS50994"/>
    </source>
</evidence>
<dbReference type="AlphaFoldDB" id="A0A6G0Z9N1"/>
<dbReference type="GO" id="GO:0015074">
    <property type="term" value="P:DNA integration"/>
    <property type="evidence" value="ECO:0007669"/>
    <property type="project" value="InterPro"/>
</dbReference>
<dbReference type="InterPro" id="IPR012337">
    <property type="entry name" value="RNaseH-like_sf"/>
</dbReference>
<dbReference type="Proteomes" id="UP000478052">
    <property type="component" value="Unassembled WGS sequence"/>
</dbReference>
<gene>
    <name evidence="2" type="ORF">FWK35_00005403</name>
</gene>
<keyword evidence="3" id="KW-1185">Reference proteome</keyword>
<comment type="caution">
    <text evidence="2">The sequence shown here is derived from an EMBL/GenBank/DDBJ whole genome shotgun (WGS) entry which is preliminary data.</text>
</comment>
<evidence type="ECO:0000313" key="2">
    <source>
        <dbReference type="EMBL" id="KAF0767295.1"/>
    </source>
</evidence>
<name>A0A6G0Z9N1_APHCR</name>
<dbReference type="InterPro" id="IPR036397">
    <property type="entry name" value="RNaseH_sf"/>
</dbReference>
<dbReference type="EMBL" id="VUJU01000999">
    <property type="protein sequence ID" value="KAF0767295.1"/>
    <property type="molecule type" value="Genomic_DNA"/>
</dbReference>
<sequence length="233" mass="27392">MYSTILLSISWGDNLITPYNNYVYYYVLYEVATNTYVDPKVRRYSWNWAKLLNYRNVEALKQVYFSCLYNRLAIKPCSRYCYGIHRKYTVDCSLDLLNHHYNEDNKKWDHQSNNENIRISITNIGNSENTYYISACIKYETLDPDSLTLINGVTIIADLTKQIHIDADEIGILLTDQYPGINSKEFKRFLSEKSIQMVFTAINTPFSNGINERLNQTLVNKIRCKINEKKKKK</sequence>
<dbReference type="PROSITE" id="PS50994">
    <property type="entry name" value="INTEGRASE"/>
    <property type="match status" value="1"/>
</dbReference>
<feature type="domain" description="Integrase catalytic" evidence="1">
    <location>
        <begin position="72"/>
        <end position="233"/>
    </location>
</feature>
<protein>
    <submittedName>
        <fullName evidence="2">Integrase catalytic domain-containing protein</fullName>
    </submittedName>
</protein>
<dbReference type="GO" id="GO:0003676">
    <property type="term" value="F:nucleic acid binding"/>
    <property type="evidence" value="ECO:0007669"/>
    <property type="project" value="InterPro"/>
</dbReference>